<accession>A0A9P5Y3I6</accession>
<feature type="transmembrane region" description="Helical" evidence="6">
    <location>
        <begin position="481"/>
        <end position="501"/>
    </location>
</feature>
<organism evidence="7 8">
    <name type="scientific">Collybia nuda</name>
    <dbReference type="NCBI Taxonomy" id="64659"/>
    <lineage>
        <taxon>Eukaryota</taxon>
        <taxon>Fungi</taxon>
        <taxon>Dikarya</taxon>
        <taxon>Basidiomycota</taxon>
        <taxon>Agaricomycotina</taxon>
        <taxon>Agaricomycetes</taxon>
        <taxon>Agaricomycetidae</taxon>
        <taxon>Agaricales</taxon>
        <taxon>Tricholomatineae</taxon>
        <taxon>Clitocybaceae</taxon>
        <taxon>Collybia</taxon>
    </lineage>
</organism>
<name>A0A9P5Y3I6_9AGAR</name>
<dbReference type="GO" id="GO:0016020">
    <property type="term" value="C:membrane"/>
    <property type="evidence" value="ECO:0007669"/>
    <property type="project" value="UniProtKB-SubCell"/>
</dbReference>
<feature type="transmembrane region" description="Helical" evidence="6">
    <location>
        <begin position="448"/>
        <end position="469"/>
    </location>
</feature>
<keyword evidence="2 6" id="KW-0812">Transmembrane</keyword>
<proteinExistence type="predicted"/>
<evidence type="ECO:0000256" key="6">
    <source>
        <dbReference type="SAM" id="Phobius"/>
    </source>
</evidence>
<gene>
    <name evidence="7" type="ORF">BDZ94DRAFT_1169292</name>
</gene>
<evidence type="ECO:0000256" key="4">
    <source>
        <dbReference type="ARBA" id="ARBA00023136"/>
    </source>
</evidence>
<dbReference type="Proteomes" id="UP000807353">
    <property type="component" value="Unassembled WGS sequence"/>
</dbReference>
<dbReference type="SUPFAM" id="SSF144083">
    <property type="entry name" value="Magnesium transport protein CorA, transmembrane region"/>
    <property type="match status" value="1"/>
</dbReference>
<keyword evidence="3 6" id="KW-1133">Transmembrane helix</keyword>
<feature type="compositionally biased region" description="Basic and acidic residues" evidence="5">
    <location>
        <begin position="8"/>
        <end position="26"/>
    </location>
</feature>
<dbReference type="InterPro" id="IPR045863">
    <property type="entry name" value="CorA_TM1_TM2"/>
</dbReference>
<protein>
    <submittedName>
        <fullName evidence="7">Uncharacterized protein</fullName>
    </submittedName>
</protein>
<evidence type="ECO:0000256" key="5">
    <source>
        <dbReference type="SAM" id="MobiDB-lite"/>
    </source>
</evidence>
<dbReference type="GO" id="GO:0046873">
    <property type="term" value="F:metal ion transmembrane transporter activity"/>
    <property type="evidence" value="ECO:0007669"/>
    <property type="project" value="InterPro"/>
</dbReference>
<evidence type="ECO:0000313" key="7">
    <source>
        <dbReference type="EMBL" id="KAF9460636.1"/>
    </source>
</evidence>
<evidence type="ECO:0000256" key="3">
    <source>
        <dbReference type="ARBA" id="ARBA00022989"/>
    </source>
</evidence>
<keyword evidence="8" id="KW-1185">Reference proteome</keyword>
<feature type="region of interest" description="Disordered" evidence="5">
    <location>
        <begin position="1"/>
        <end position="34"/>
    </location>
</feature>
<dbReference type="Gene3D" id="1.20.58.340">
    <property type="entry name" value="Magnesium transport protein CorA, transmembrane region"/>
    <property type="match status" value="1"/>
</dbReference>
<comment type="subcellular location">
    <subcellularLocation>
        <location evidence="1">Membrane</location>
        <topology evidence="1">Multi-pass membrane protein</topology>
    </subcellularLocation>
</comment>
<dbReference type="InterPro" id="IPR002523">
    <property type="entry name" value="MgTranspt_CorA/ZnTranspt_ZntB"/>
</dbReference>
<keyword evidence="4 6" id="KW-0472">Membrane</keyword>
<reference evidence="7" key="1">
    <citation type="submission" date="2020-11" db="EMBL/GenBank/DDBJ databases">
        <authorList>
            <consortium name="DOE Joint Genome Institute"/>
            <person name="Ahrendt S."/>
            <person name="Riley R."/>
            <person name="Andreopoulos W."/>
            <person name="Labutti K."/>
            <person name="Pangilinan J."/>
            <person name="Ruiz-Duenas F.J."/>
            <person name="Barrasa J.M."/>
            <person name="Sanchez-Garcia M."/>
            <person name="Camarero S."/>
            <person name="Miyauchi S."/>
            <person name="Serrano A."/>
            <person name="Linde D."/>
            <person name="Babiker R."/>
            <person name="Drula E."/>
            <person name="Ayuso-Fernandez I."/>
            <person name="Pacheco R."/>
            <person name="Padilla G."/>
            <person name="Ferreira P."/>
            <person name="Barriuso J."/>
            <person name="Kellner H."/>
            <person name="Castanera R."/>
            <person name="Alfaro M."/>
            <person name="Ramirez L."/>
            <person name="Pisabarro A.G."/>
            <person name="Kuo A."/>
            <person name="Tritt A."/>
            <person name="Lipzen A."/>
            <person name="He G."/>
            <person name="Yan M."/>
            <person name="Ng V."/>
            <person name="Cullen D."/>
            <person name="Martin F."/>
            <person name="Rosso M.-N."/>
            <person name="Henrissat B."/>
            <person name="Hibbett D."/>
            <person name="Martinez A.T."/>
            <person name="Grigoriev I.V."/>
        </authorList>
    </citation>
    <scope>NUCLEOTIDE SEQUENCE</scope>
    <source>
        <strain evidence="7">CBS 247.69</strain>
    </source>
</reference>
<evidence type="ECO:0000256" key="1">
    <source>
        <dbReference type="ARBA" id="ARBA00004141"/>
    </source>
</evidence>
<sequence>MSTSLEAQSREDTRRIPDASYRRTEASDPWPWVGKQDDIDPNQLDYIPMLPPVPPPCDHISCGGCWKGYPQSRFPDWTRNQVLRSNISKTILMRNPSTIYQVIFTIYGFHFDRKSTPVPGDNPDRIWENMIHTKEPKGVKLCALFVQNMSGHLLQMLGTKYNIDPLFFSSSINWIPSRNQKQIRPLKGDHITFTLTFLRSHEKMPTGGPGIRSGFTPSLANSISSTAVSAGPASRHYLALDLLSVYLIRSVDGSTLISYHSNTDHTTTAHYLEQRASLAGQGIYWQNILESSLDSTFILLVLLWHAMRSWDEALGHVSDHISWLESQMISTSNILMAHELFHTRAYCFRYSSLLEDFKKTIEFVRDTRNPAMDALEIENREFSAGLMARECDHLLSKIHQLEGDKKTQEKRLKNAMDLVLSTFGVGDSQRMQQMTEAAMRDSAVMKQIAYMTMVYLPASFVATVFGMNIKTFAPDTEGTLLRYIETTIALTFLTIWIVIAFQSKYIFAHGRSVWARLAWPFLLF</sequence>
<dbReference type="OrthoDB" id="3231000at2759"/>
<dbReference type="Pfam" id="PF01544">
    <property type="entry name" value="CorA"/>
    <property type="match status" value="1"/>
</dbReference>
<evidence type="ECO:0000256" key="2">
    <source>
        <dbReference type="ARBA" id="ARBA00022692"/>
    </source>
</evidence>
<evidence type="ECO:0000313" key="8">
    <source>
        <dbReference type="Proteomes" id="UP000807353"/>
    </source>
</evidence>
<comment type="caution">
    <text evidence="7">The sequence shown here is derived from an EMBL/GenBank/DDBJ whole genome shotgun (WGS) entry which is preliminary data.</text>
</comment>
<dbReference type="AlphaFoldDB" id="A0A9P5Y3I6"/>
<dbReference type="EMBL" id="MU150295">
    <property type="protein sequence ID" value="KAF9460636.1"/>
    <property type="molecule type" value="Genomic_DNA"/>
</dbReference>